<dbReference type="AlphaFoldDB" id="A0A512T041"/>
<organism evidence="1 2">
    <name type="scientific">Knoellia locipacati</name>
    <dbReference type="NCBI Taxonomy" id="882824"/>
    <lineage>
        <taxon>Bacteria</taxon>
        <taxon>Bacillati</taxon>
        <taxon>Actinomycetota</taxon>
        <taxon>Actinomycetes</taxon>
        <taxon>Micrococcales</taxon>
        <taxon>Intrasporangiaceae</taxon>
        <taxon>Knoellia</taxon>
    </lineage>
</organism>
<reference evidence="1 2" key="1">
    <citation type="submission" date="2019-07" db="EMBL/GenBank/DDBJ databases">
        <title>Whole genome shotgun sequence of Knoellia locipacati NBRC 109775.</title>
        <authorList>
            <person name="Hosoyama A."/>
            <person name="Uohara A."/>
            <person name="Ohji S."/>
            <person name="Ichikawa N."/>
        </authorList>
    </citation>
    <scope>NUCLEOTIDE SEQUENCE [LARGE SCALE GENOMIC DNA]</scope>
    <source>
        <strain evidence="1 2">NBRC 109775</strain>
    </source>
</reference>
<dbReference type="EMBL" id="BKBA01000006">
    <property type="protein sequence ID" value="GEQ13543.1"/>
    <property type="molecule type" value="Genomic_DNA"/>
</dbReference>
<proteinExistence type="predicted"/>
<dbReference type="OrthoDB" id="264195at2"/>
<evidence type="ECO:0000313" key="2">
    <source>
        <dbReference type="Proteomes" id="UP000321793"/>
    </source>
</evidence>
<name>A0A512T041_9MICO</name>
<evidence type="ECO:0000313" key="1">
    <source>
        <dbReference type="EMBL" id="GEQ13543.1"/>
    </source>
</evidence>
<protein>
    <submittedName>
        <fullName evidence="1">Uncharacterized protein</fullName>
    </submittedName>
</protein>
<dbReference type="Proteomes" id="UP000321793">
    <property type="component" value="Unassembled WGS sequence"/>
</dbReference>
<gene>
    <name evidence="1" type="ORF">KLO01_15900</name>
</gene>
<sequence length="268" mass="29510">MPLTVDQARAALQVAAWRDTIGEMPSEVLVGLALDAVVAGMDGPRLIELAGADSSDPRDLRDLWQAVVVEQGIERADEQNALWQLVRHTANGVVDGTVAPIVAANWLWRSASHRMEPEGDLRIFIGLASEAEDHPEQLQDIADAVVTECRRLLTRQRPRRWLRLQAGHDGALSFATTSGQSHRGPDQLPVPASLATRLLDWQREWTESVGKGGFVAIPAAEEFVTAGEALADELQGVLGADWHVEYYPEPVRTPGVRLRSRWKARSRT</sequence>
<comment type="caution">
    <text evidence="1">The sequence shown here is derived from an EMBL/GenBank/DDBJ whole genome shotgun (WGS) entry which is preliminary data.</text>
</comment>
<dbReference type="RefSeq" id="WP_147063907.1">
    <property type="nucleotide sequence ID" value="NZ_BAABDN010000001.1"/>
</dbReference>
<accession>A0A512T041</accession>
<keyword evidence="2" id="KW-1185">Reference proteome</keyword>